<keyword evidence="3" id="KW-1185">Reference proteome</keyword>
<feature type="region of interest" description="Disordered" evidence="1">
    <location>
        <begin position="597"/>
        <end position="625"/>
    </location>
</feature>
<evidence type="ECO:0000256" key="1">
    <source>
        <dbReference type="SAM" id="MobiDB-lite"/>
    </source>
</evidence>
<name>K8F4W8_9CHLO</name>
<feature type="compositionally biased region" description="Basic and acidic residues" evidence="1">
    <location>
        <begin position="599"/>
        <end position="610"/>
    </location>
</feature>
<feature type="region of interest" description="Disordered" evidence="1">
    <location>
        <begin position="1"/>
        <end position="92"/>
    </location>
</feature>
<feature type="region of interest" description="Disordered" evidence="1">
    <location>
        <begin position="481"/>
        <end position="529"/>
    </location>
</feature>
<feature type="compositionally biased region" description="Basic and acidic residues" evidence="1">
    <location>
        <begin position="74"/>
        <end position="84"/>
    </location>
</feature>
<dbReference type="OrthoDB" id="10423782at2759"/>
<feature type="region of interest" description="Disordered" evidence="1">
    <location>
        <begin position="312"/>
        <end position="386"/>
    </location>
</feature>
<dbReference type="RefSeq" id="XP_007508764.1">
    <property type="nucleotide sequence ID" value="XM_007508702.1"/>
</dbReference>
<sequence length="1024" mass="115088">MRAGVSSSQNSFTAAALPVHRPHRRHRISSRCARKSTTNNNNDDDSRKKTTNLKSLTSTFNEFRRRRRHSRGASRLEKNNALRSDDDDLGALEDTKNNFEEEGEQPNGIDGMTLWFALGFVFDFMTPSSAECRKIIRAAAEQNRVVLKNVSQWRKLQWEKAAKEHVVLRNAHTPLPGCRGYRVCWQSSAQNGGECSHGDLLLIFVPSTRKYHREEDFRKGFDCGPPQSAREKEGEESENDDVEDEDEDEDEQKKKKKTTKKKKKSVVKSAKEVLDALDRISKVNEQLWYVRERILKNGEGIDVDALAESTKKSLGDKGDGVGAPGSSSSSMSSPSSSSSSKQKEDGDDDEAKRTDEENSNSGDEDDDDDSNIATMDKYGSPEQAWENGQGADAVSLWLRFNINFDFHGPAGFVNRSVVKVAAEEKGIQTSQCESWPKHTWIDVAERAGVTFKSSHAAISQCGRGWKLCWVDDDVNITMKGKRAVSSSADNTTSDDAEDSDSTSDERRRRRRGGDGTSSSHLDDASSGGVPQAFVWVPETAKYYTFGAALKNKRSKIASVSVQDVAKAAVAAAKSQPPPPGLKAALLRDSDFLATLGRAASKETAEKKKEVSTPTEDEDASKETREEKLLAMAREASERMEDDENDDYENQRETVYPPGFDGADGDGGETIDGTHISSEFYSRSAGYLSFVENDWTEEDAMRQMGLKNVPDYYSDEVLSSPDEEEEDFIEATTSERGGDEEEQKLPKPVTLFDFEQRDEQVAPLESPKTFPDRMAELEEQEQKQKQNVAIATRKTEHLDLWQKFPEDLPDTKQWELHRLAGVDYLVAKMEDGRLDFNEVMKVKRDEYTGRCTSKLERVDTSGQVKGNSLQPTHYAPIHWTEQHHELKEGWDETNPDPRALSTYTREWERTTKVYLVPKSGDDINATLDFTKPLILFTNGESSDDIFQVHDAISGARENPDGVLVVKKGELTVVPQTSVPGYEELIQNWEQEVNWSEEKKNFNEDFYREIDFDQDIGDETPEIDLI</sequence>
<protein>
    <submittedName>
        <fullName evidence="2">Uncharacterized protein</fullName>
    </submittedName>
</protein>
<dbReference type="EMBL" id="FO082264">
    <property type="protein sequence ID" value="CCO19850.1"/>
    <property type="molecule type" value="Genomic_DNA"/>
</dbReference>
<feature type="compositionally biased region" description="Acidic residues" evidence="1">
    <location>
        <begin position="492"/>
        <end position="502"/>
    </location>
</feature>
<feature type="compositionally biased region" description="Basic residues" evidence="1">
    <location>
        <begin position="20"/>
        <end position="34"/>
    </location>
</feature>
<feature type="region of interest" description="Disordered" evidence="1">
    <location>
        <begin position="216"/>
        <end position="268"/>
    </location>
</feature>
<reference evidence="2 3" key="1">
    <citation type="submission" date="2011-10" db="EMBL/GenBank/DDBJ databases">
        <authorList>
            <person name="Genoscope - CEA"/>
        </authorList>
    </citation>
    <scope>NUCLEOTIDE SEQUENCE [LARGE SCALE GENOMIC DNA]</scope>
    <source>
        <strain evidence="2 3">RCC 1105</strain>
    </source>
</reference>
<feature type="compositionally biased region" description="Polar residues" evidence="1">
    <location>
        <begin position="1"/>
        <end position="13"/>
    </location>
</feature>
<evidence type="ECO:0000313" key="3">
    <source>
        <dbReference type="Proteomes" id="UP000198341"/>
    </source>
</evidence>
<evidence type="ECO:0000313" key="2">
    <source>
        <dbReference type="EMBL" id="CCO19850.1"/>
    </source>
</evidence>
<dbReference type="Proteomes" id="UP000198341">
    <property type="component" value="Chromosome 15"/>
</dbReference>
<gene>
    <name evidence="2" type="ordered locus">Bathy15g02290</name>
</gene>
<accession>K8F4W8</accession>
<dbReference type="KEGG" id="bpg:Bathy15g02290"/>
<feature type="compositionally biased region" description="Low complexity" evidence="1">
    <location>
        <begin position="326"/>
        <end position="340"/>
    </location>
</feature>
<feature type="compositionally biased region" description="Basic residues" evidence="1">
    <location>
        <begin position="254"/>
        <end position="266"/>
    </location>
</feature>
<dbReference type="AlphaFoldDB" id="K8F4W8"/>
<organism evidence="2 3">
    <name type="scientific">Bathycoccus prasinos</name>
    <dbReference type="NCBI Taxonomy" id="41875"/>
    <lineage>
        <taxon>Eukaryota</taxon>
        <taxon>Viridiplantae</taxon>
        <taxon>Chlorophyta</taxon>
        <taxon>Mamiellophyceae</taxon>
        <taxon>Mamiellales</taxon>
        <taxon>Bathycoccaceae</taxon>
        <taxon>Bathycoccus</taxon>
    </lineage>
</organism>
<proteinExistence type="predicted"/>
<dbReference type="GeneID" id="19011443"/>
<feature type="compositionally biased region" description="Acidic residues" evidence="1">
    <location>
        <begin position="234"/>
        <end position="250"/>
    </location>
</feature>